<evidence type="ECO:0000259" key="3">
    <source>
        <dbReference type="Pfam" id="PF02738"/>
    </source>
</evidence>
<dbReference type="InterPro" id="IPR016208">
    <property type="entry name" value="Ald_Oxase/xanthine_DH-like"/>
</dbReference>
<dbReference type="SUPFAM" id="SSF56003">
    <property type="entry name" value="Molybdenum cofactor-binding domain"/>
    <property type="match status" value="1"/>
</dbReference>
<dbReference type="PANTHER" id="PTHR11908">
    <property type="entry name" value="XANTHINE DEHYDROGENASE"/>
    <property type="match status" value="1"/>
</dbReference>
<dbReference type="Gene3D" id="3.90.1170.50">
    <property type="entry name" value="Aldehyde oxidase/xanthine dehydrogenase, a/b hammerhead"/>
    <property type="match status" value="1"/>
</dbReference>
<keyword evidence="2" id="KW-0560">Oxidoreductase</keyword>
<protein>
    <submittedName>
        <fullName evidence="5">Unannotated protein</fullName>
    </submittedName>
</protein>
<sequence length="679" mass="73352">MRSALPIDRVRFVGDTMAMVLATDPYVALDALELIKIDLTPLPAVSDVDSALADRAPRVHEEIADNVVFHSQFESEGFDAAHAASPLKLRESFSTARLAAVSMEPRGCVAVFDVTTQMLTFWSSTQVPHLVRSAIAEYLGLGEDHVRVIVPDVGGGFGMKTVVYPEELLIAAAAIKTSRPIKWIQDRYDDFLTSAHARDHCYDMEIGFDQNGILLSLRAEMFVNIGAYASLPFGSSLEANGGPRNLPGPYKLRNFSYRTRSILTNTCPTGAYRGVSAPVSCMTIELMLDRIAHQVGLDPVEVRRRNLVNLFPYKNVLGLEYSEGCFLPMLERTLQIANYQSLREKQKNQTVKSNLRLGIGVSVTTEQTGMGSSRYKARGLHRIPGFESAKVQLAHDGSVEVYISQASQGQGHITAFTQIVATELGVPVDIVRVVEGDTSYSVEGSGTFASRGMAIAGNAAVDASRQLRLRILELASALLGYDSDSCEIAGKVVQVTNKVSRNISLKDLARSITNPSDLMVTVQSDPPSIVLAATVHVVCVNVDVSSGEVTISSYAIVHDCGRMINPMMVDGQVMGGAVQGIGEVLMEGLRYDAEAQPLTISLMEYEIPRSVDIVPFLIESMHSEEGGLHFKGVGESGTIGAVPAVASAIQDALSGLNVSVNTLPLTSKRIRTMLMKASI</sequence>
<proteinExistence type="predicted"/>
<dbReference type="InterPro" id="IPR037165">
    <property type="entry name" value="AldOxase/xan_DH_Mopterin-bd_sf"/>
</dbReference>
<dbReference type="Pfam" id="PF20256">
    <property type="entry name" value="MoCoBD_2"/>
    <property type="match status" value="1"/>
</dbReference>
<name>A0A6J5ZJZ3_9ZZZZ</name>
<evidence type="ECO:0000259" key="4">
    <source>
        <dbReference type="Pfam" id="PF20256"/>
    </source>
</evidence>
<dbReference type="GO" id="GO:0016491">
    <property type="term" value="F:oxidoreductase activity"/>
    <property type="evidence" value="ECO:0007669"/>
    <property type="project" value="UniProtKB-KW"/>
</dbReference>
<dbReference type="InterPro" id="IPR036856">
    <property type="entry name" value="Ald_Oxase/Xan_DH_a/b_sf"/>
</dbReference>
<dbReference type="GO" id="GO:0005506">
    <property type="term" value="F:iron ion binding"/>
    <property type="evidence" value="ECO:0007669"/>
    <property type="project" value="InterPro"/>
</dbReference>
<feature type="domain" description="Aldehyde oxidase/xanthine dehydrogenase second molybdopterin binding" evidence="4">
    <location>
        <begin position="334"/>
        <end position="613"/>
    </location>
</feature>
<reference evidence="5" key="1">
    <citation type="submission" date="2020-05" db="EMBL/GenBank/DDBJ databases">
        <authorList>
            <person name="Chiriac C."/>
            <person name="Salcher M."/>
            <person name="Ghai R."/>
            <person name="Kavagutti S V."/>
        </authorList>
    </citation>
    <scope>NUCLEOTIDE SEQUENCE</scope>
</reference>
<evidence type="ECO:0000313" key="5">
    <source>
        <dbReference type="EMBL" id="CAB4342934.1"/>
    </source>
</evidence>
<keyword evidence="1" id="KW-0500">Molybdenum</keyword>
<feature type="domain" description="Aldehyde oxidase/xanthine dehydrogenase first molybdopterin binding" evidence="3">
    <location>
        <begin position="59"/>
        <end position="307"/>
    </location>
</feature>
<evidence type="ECO:0000256" key="2">
    <source>
        <dbReference type="ARBA" id="ARBA00023002"/>
    </source>
</evidence>
<dbReference type="Pfam" id="PF02738">
    <property type="entry name" value="MoCoBD_1"/>
    <property type="match status" value="1"/>
</dbReference>
<dbReference type="AlphaFoldDB" id="A0A6J5ZJZ3"/>
<dbReference type="Gene3D" id="3.30.365.10">
    <property type="entry name" value="Aldehyde oxidase/xanthine dehydrogenase, molybdopterin binding domain"/>
    <property type="match status" value="4"/>
</dbReference>
<dbReference type="FunFam" id="3.30.365.10:FF:000001">
    <property type="entry name" value="Xanthine dehydrogenase oxidase"/>
    <property type="match status" value="1"/>
</dbReference>
<dbReference type="SUPFAM" id="SSF54665">
    <property type="entry name" value="CO dehydrogenase molybdoprotein N-domain-like"/>
    <property type="match status" value="1"/>
</dbReference>
<dbReference type="InterPro" id="IPR046867">
    <property type="entry name" value="AldOxase/xan_DH_MoCoBD2"/>
</dbReference>
<evidence type="ECO:0000256" key="1">
    <source>
        <dbReference type="ARBA" id="ARBA00022505"/>
    </source>
</evidence>
<dbReference type="InterPro" id="IPR008274">
    <property type="entry name" value="AldOxase/xan_DH_MoCoBD1"/>
</dbReference>
<gene>
    <name evidence="5" type="ORF">UFOPK3770_01127</name>
</gene>
<dbReference type="EMBL" id="CAESAJ010000150">
    <property type="protein sequence ID" value="CAB4342934.1"/>
    <property type="molecule type" value="Genomic_DNA"/>
</dbReference>
<dbReference type="PANTHER" id="PTHR11908:SF132">
    <property type="entry name" value="ALDEHYDE OXIDASE 1-RELATED"/>
    <property type="match status" value="1"/>
</dbReference>
<accession>A0A6J5ZJZ3</accession>
<organism evidence="5">
    <name type="scientific">freshwater metagenome</name>
    <dbReference type="NCBI Taxonomy" id="449393"/>
    <lineage>
        <taxon>unclassified sequences</taxon>
        <taxon>metagenomes</taxon>
        <taxon>ecological metagenomes</taxon>
    </lineage>
</organism>